<proteinExistence type="predicted"/>
<sequence>MQEGWSKGRTSELRDLLSKTQGVAESIQIKRRPPRLRLRGGRAGTGADEATAATPTRASTPLKRAASTHFLPLLLLHKKPSDLQSYNEKRMNTHHAQPRSPPESYSHSYSHSQGAHTHPPPHSHSSASPPHSAPSPSCLPRARKRLGMRQGRASPEDEAEPGQWKWQLGVVFAVVVELGAAPVLVVLDRLDVDVVRTQGEAVDEDGYEAVKSASIL</sequence>
<feature type="compositionally biased region" description="Low complexity" evidence="1">
    <location>
        <begin position="45"/>
        <end position="61"/>
    </location>
</feature>
<feature type="region of interest" description="Disordered" evidence="1">
    <location>
        <begin position="88"/>
        <end position="140"/>
    </location>
</feature>
<protein>
    <submittedName>
        <fullName evidence="2">Uncharacterized protein</fullName>
    </submittedName>
</protein>
<feature type="region of interest" description="Disordered" evidence="1">
    <location>
        <begin position="1"/>
        <end position="64"/>
    </location>
</feature>
<evidence type="ECO:0000313" key="2">
    <source>
        <dbReference type="EMBL" id="KAJ7734995.1"/>
    </source>
</evidence>
<name>A0AAD7I6A3_9AGAR</name>
<keyword evidence="3" id="KW-1185">Reference proteome</keyword>
<organism evidence="2 3">
    <name type="scientific">Mycena metata</name>
    <dbReference type="NCBI Taxonomy" id="1033252"/>
    <lineage>
        <taxon>Eukaryota</taxon>
        <taxon>Fungi</taxon>
        <taxon>Dikarya</taxon>
        <taxon>Basidiomycota</taxon>
        <taxon>Agaricomycotina</taxon>
        <taxon>Agaricomycetes</taxon>
        <taxon>Agaricomycetidae</taxon>
        <taxon>Agaricales</taxon>
        <taxon>Marasmiineae</taxon>
        <taxon>Mycenaceae</taxon>
        <taxon>Mycena</taxon>
    </lineage>
</organism>
<reference evidence="2" key="1">
    <citation type="submission" date="2023-03" db="EMBL/GenBank/DDBJ databases">
        <title>Massive genome expansion in bonnet fungi (Mycena s.s.) driven by repeated elements and novel gene families across ecological guilds.</title>
        <authorList>
            <consortium name="Lawrence Berkeley National Laboratory"/>
            <person name="Harder C.B."/>
            <person name="Miyauchi S."/>
            <person name="Viragh M."/>
            <person name="Kuo A."/>
            <person name="Thoen E."/>
            <person name="Andreopoulos B."/>
            <person name="Lu D."/>
            <person name="Skrede I."/>
            <person name="Drula E."/>
            <person name="Henrissat B."/>
            <person name="Morin E."/>
            <person name="Kohler A."/>
            <person name="Barry K."/>
            <person name="LaButti K."/>
            <person name="Morin E."/>
            <person name="Salamov A."/>
            <person name="Lipzen A."/>
            <person name="Mereny Z."/>
            <person name="Hegedus B."/>
            <person name="Baldrian P."/>
            <person name="Stursova M."/>
            <person name="Weitz H."/>
            <person name="Taylor A."/>
            <person name="Grigoriev I.V."/>
            <person name="Nagy L.G."/>
            <person name="Martin F."/>
            <person name="Kauserud H."/>
        </authorList>
    </citation>
    <scope>NUCLEOTIDE SEQUENCE</scope>
    <source>
        <strain evidence="2">CBHHK182m</strain>
    </source>
</reference>
<feature type="compositionally biased region" description="Low complexity" evidence="1">
    <location>
        <begin position="102"/>
        <end position="112"/>
    </location>
</feature>
<accession>A0AAD7I6A3</accession>
<dbReference type="EMBL" id="JARKIB010000129">
    <property type="protein sequence ID" value="KAJ7734995.1"/>
    <property type="molecule type" value="Genomic_DNA"/>
</dbReference>
<feature type="compositionally biased region" description="Basic residues" evidence="1">
    <location>
        <begin position="29"/>
        <end position="40"/>
    </location>
</feature>
<evidence type="ECO:0000256" key="1">
    <source>
        <dbReference type="SAM" id="MobiDB-lite"/>
    </source>
</evidence>
<feature type="compositionally biased region" description="Low complexity" evidence="1">
    <location>
        <begin position="123"/>
        <end position="136"/>
    </location>
</feature>
<evidence type="ECO:0000313" key="3">
    <source>
        <dbReference type="Proteomes" id="UP001215598"/>
    </source>
</evidence>
<gene>
    <name evidence="2" type="ORF">B0H16DRAFT_1731503</name>
</gene>
<dbReference type="AlphaFoldDB" id="A0AAD7I6A3"/>
<dbReference type="Proteomes" id="UP001215598">
    <property type="component" value="Unassembled WGS sequence"/>
</dbReference>
<comment type="caution">
    <text evidence="2">The sequence shown here is derived from an EMBL/GenBank/DDBJ whole genome shotgun (WGS) entry which is preliminary data.</text>
</comment>